<keyword evidence="2" id="KW-1185">Reference proteome</keyword>
<evidence type="ECO:0000313" key="1">
    <source>
        <dbReference type="EMBL" id="SMF62784.1"/>
    </source>
</evidence>
<dbReference type="Proteomes" id="UP000192907">
    <property type="component" value="Unassembled WGS sequence"/>
</dbReference>
<proteinExistence type="predicted"/>
<name>A0A1Y6CGH7_9BACT</name>
<organism evidence="1 2">
    <name type="scientific">Pseudobacteriovorax antillogorgiicola</name>
    <dbReference type="NCBI Taxonomy" id="1513793"/>
    <lineage>
        <taxon>Bacteria</taxon>
        <taxon>Pseudomonadati</taxon>
        <taxon>Bdellovibrionota</taxon>
        <taxon>Oligoflexia</taxon>
        <taxon>Oligoflexales</taxon>
        <taxon>Pseudobacteriovoracaceae</taxon>
        <taxon>Pseudobacteriovorax</taxon>
    </lineage>
</organism>
<evidence type="ECO:0000313" key="2">
    <source>
        <dbReference type="Proteomes" id="UP000192907"/>
    </source>
</evidence>
<dbReference type="STRING" id="1513793.SAMN06296036_12193"/>
<accession>A0A1Y6CGH7</accession>
<reference evidence="2" key="1">
    <citation type="submission" date="2017-04" db="EMBL/GenBank/DDBJ databases">
        <authorList>
            <person name="Varghese N."/>
            <person name="Submissions S."/>
        </authorList>
    </citation>
    <scope>NUCLEOTIDE SEQUENCE [LARGE SCALE GENOMIC DNA]</scope>
    <source>
        <strain evidence="2">RKEM611</strain>
    </source>
</reference>
<gene>
    <name evidence="1" type="ORF">SAMN06296036_12193</name>
</gene>
<protein>
    <submittedName>
        <fullName evidence="1">Uncharacterized protein</fullName>
    </submittedName>
</protein>
<dbReference type="AlphaFoldDB" id="A0A1Y6CGH7"/>
<dbReference type="EMBL" id="FWZT01000021">
    <property type="protein sequence ID" value="SMF62784.1"/>
    <property type="molecule type" value="Genomic_DNA"/>
</dbReference>
<sequence>MPDYKSPTFCLYYQDSTDKFANQQWRLVKNYRVIRADYVNNFGLLCTIPQRLPENAANIDNDW</sequence>